<dbReference type="AlphaFoldDB" id="A0A4P5P623"/>
<accession>A0A4P5P623</accession>
<protein>
    <submittedName>
        <fullName evidence="1">Uncharacterized protein</fullName>
    </submittedName>
</protein>
<dbReference type="EMBL" id="BJCC01000009">
    <property type="protein sequence ID" value="GCF93337.1"/>
    <property type="molecule type" value="Genomic_DNA"/>
</dbReference>
<comment type="caution">
    <text evidence="1">The sequence shown here is derived from an EMBL/GenBank/DDBJ whole genome shotgun (WGS) entry which is preliminary data.</text>
</comment>
<reference evidence="2" key="1">
    <citation type="submission" date="2019-02" db="EMBL/GenBank/DDBJ databases">
        <title>Draft genome sequence of Enterococcus sp. Gos25-1.</title>
        <authorList>
            <person name="Tanaka N."/>
            <person name="Shiwa Y."/>
            <person name="Fujita N."/>
        </authorList>
    </citation>
    <scope>NUCLEOTIDE SEQUENCE [LARGE SCALE GENOMIC DNA]</scope>
    <source>
        <strain evidence="2">Gos25-1</strain>
    </source>
</reference>
<evidence type="ECO:0000313" key="2">
    <source>
        <dbReference type="Proteomes" id="UP000290567"/>
    </source>
</evidence>
<name>A0A4P5P623_9ENTE</name>
<dbReference type="Proteomes" id="UP000290567">
    <property type="component" value="Unassembled WGS sequence"/>
</dbReference>
<sequence length="96" mass="10928">MNGKNVKTIGLVDFFEQYVETFNRGKNSADRVTKYELVASPEGPKKNGLSKTTVEDQYSIIKSAILKVIDMRYLQITPTRNVKLTGRAERSFTQPR</sequence>
<keyword evidence="2" id="KW-1185">Reference proteome</keyword>
<proteinExistence type="predicted"/>
<evidence type="ECO:0000313" key="1">
    <source>
        <dbReference type="EMBL" id="GCF93337.1"/>
    </source>
</evidence>
<organism evidence="1 2">
    <name type="scientific">Enterococcus florum</name>
    <dbReference type="NCBI Taxonomy" id="2480627"/>
    <lineage>
        <taxon>Bacteria</taxon>
        <taxon>Bacillati</taxon>
        <taxon>Bacillota</taxon>
        <taxon>Bacilli</taxon>
        <taxon>Lactobacillales</taxon>
        <taxon>Enterococcaceae</taxon>
        <taxon>Enterococcus</taxon>
    </lineage>
</organism>
<gene>
    <name evidence="1" type="ORF">NRIC_12280</name>
</gene>